<feature type="compositionally biased region" description="Low complexity" evidence="6">
    <location>
        <begin position="208"/>
        <end position="218"/>
    </location>
</feature>
<proteinExistence type="predicted"/>
<comment type="subcellular location">
    <subcellularLocation>
        <location evidence="1">Nucleus</location>
    </subcellularLocation>
</comment>
<keyword evidence="5" id="KW-0539">Nucleus</keyword>
<feature type="compositionally biased region" description="Low complexity" evidence="6">
    <location>
        <begin position="143"/>
        <end position="153"/>
    </location>
</feature>
<comment type="caution">
    <text evidence="8">The sequence shown here is derived from an EMBL/GenBank/DDBJ whole genome shotgun (WGS) entry which is preliminary data.</text>
</comment>
<gene>
    <name evidence="8" type="ORF">AAG570_001059</name>
</gene>
<dbReference type="AlphaFoldDB" id="A0ABD0YB05"/>
<evidence type="ECO:0000256" key="4">
    <source>
        <dbReference type="ARBA" id="ARBA00023155"/>
    </source>
</evidence>
<feature type="region of interest" description="Disordered" evidence="6">
    <location>
        <begin position="116"/>
        <end position="170"/>
    </location>
</feature>
<evidence type="ECO:0000256" key="2">
    <source>
        <dbReference type="ARBA" id="ARBA00022473"/>
    </source>
</evidence>
<evidence type="ECO:0000313" key="9">
    <source>
        <dbReference type="Proteomes" id="UP001558652"/>
    </source>
</evidence>
<organism evidence="8 9">
    <name type="scientific">Ranatra chinensis</name>
    <dbReference type="NCBI Taxonomy" id="642074"/>
    <lineage>
        <taxon>Eukaryota</taxon>
        <taxon>Metazoa</taxon>
        <taxon>Ecdysozoa</taxon>
        <taxon>Arthropoda</taxon>
        <taxon>Hexapoda</taxon>
        <taxon>Insecta</taxon>
        <taxon>Pterygota</taxon>
        <taxon>Neoptera</taxon>
        <taxon>Paraneoptera</taxon>
        <taxon>Hemiptera</taxon>
        <taxon>Heteroptera</taxon>
        <taxon>Panheteroptera</taxon>
        <taxon>Nepomorpha</taxon>
        <taxon>Nepidae</taxon>
        <taxon>Ranatrinae</taxon>
        <taxon>Ranatra</taxon>
    </lineage>
</organism>
<feature type="compositionally biased region" description="Low complexity" evidence="6">
    <location>
        <begin position="116"/>
        <end position="128"/>
    </location>
</feature>
<keyword evidence="7" id="KW-1133">Transmembrane helix</keyword>
<evidence type="ECO:0000256" key="3">
    <source>
        <dbReference type="ARBA" id="ARBA00023125"/>
    </source>
</evidence>
<evidence type="ECO:0000256" key="6">
    <source>
        <dbReference type="SAM" id="MobiDB-lite"/>
    </source>
</evidence>
<evidence type="ECO:0000256" key="7">
    <source>
        <dbReference type="SAM" id="Phobius"/>
    </source>
</evidence>
<feature type="transmembrane region" description="Helical" evidence="7">
    <location>
        <begin position="29"/>
        <end position="46"/>
    </location>
</feature>
<keyword evidence="4" id="KW-0371">Homeobox</keyword>
<evidence type="ECO:0000313" key="8">
    <source>
        <dbReference type="EMBL" id="KAL1124431.1"/>
    </source>
</evidence>
<dbReference type="Gene3D" id="1.10.10.60">
    <property type="entry name" value="Homeodomain-like"/>
    <property type="match status" value="1"/>
</dbReference>
<keyword evidence="2" id="KW-0217">Developmental protein</keyword>
<feature type="region of interest" description="Disordered" evidence="6">
    <location>
        <begin position="236"/>
        <end position="274"/>
    </location>
</feature>
<keyword evidence="9" id="KW-1185">Reference proteome</keyword>
<accession>A0ABD0YB05</accession>
<dbReference type="EMBL" id="JBFDAA010000010">
    <property type="protein sequence ID" value="KAL1124431.1"/>
    <property type="molecule type" value="Genomic_DNA"/>
</dbReference>
<reference evidence="8 9" key="1">
    <citation type="submission" date="2024-07" db="EMBL/GenBank/DDBJ databases">
        <title>Chromosome-level genome assembly of the water stick insect Ranatra chinensis (Heteroptera: Nepidae).</title>
        <authorList>
            <person name="Liu X."/>
        </authorList>
    </citation>
    <scope>NUCLEOTIDE SEQUENCE [LARGE SCALE GENOMIC DNA]</scope>
    <source>
        <strain evidence="8">Cailab_2021Rc</strain>
        <tissue evidence="8">Muscle</tissue>
    </source>
</reference>
<evidence type="ECO:0000256" key="1">
    <source>
        <dbReference type="ARBA" id="ARBA00004123"/>
    </source>
</evidence>
<feature type="compositionally biased region" description="Polar residues" evidence="6">
    <location>
        <begin position="262"/>
        <end position="274"/>
    </location>
</feature>
<dbReference type="Proteomes" id="UP001558652">
    <property type="component" value="Unassembled WGS sequence"/>
</dbReference>
<feature type="compositionally biased region" description="Polar residues" evidence="6">
    <location>
        <begin position="129"/>
        <end position="142"/>
    </location>
</feature>
<dbReference type="PANTHER" id="PTHR45793">
    <property type="entry name" value="HOMEOBOX PROTEIN"/>
    <property type="match status" value="1"/>
</dbReference>
<keyword evidence="3" id="KW-0238">DNA-binding</keyword>
<dbReference type="GO" id="GO:0003677">
    <property type="term" value="F:DNA binding"/>
    <property type="evidence" value="ECO:0007669"/>
    <property type="project" value="UniProtKB-KW"/>
</dbReference>
<sequence length="274" mass="30845">MVVSRNRLGQTNSERRQATDIRSQKDDKLLLALFVVICLLFLSNVFQRLGVVFSFEQQRFVGPNRFWLILILSGAVSVVVHVTTVECVLRARDDTPRHPKCFKVWFKNRRAKCRQQVKQQQQQQQQQQNGDKVSGRNSGKSKQQAQQQTVQQQPKSTAREAPSYVKPLTASPTISTPYSTGCNSSIWSPAVLETCVDQGRSSAGSGGTSLSTGAYSSSSYSSHNYTGYYSNMDYLPPPPISQPNLTNESSIDSPWPKREDTSSWYYNSTSWDRK</sequence>
<name>A0ABD0YB05_9HEMI</name>
<dbReference type="GO" id="GO:0005634">
    <property type="term" value="C:nucleus"/>
    <property type="evidence" value="ECO:0007669"/>
    <property type="project" value="UniProtKB-SubCell"/>
</dbReference>
<evidence type="ECO:0000256" key="5">
    <source>
        <dbReference type="ARBA" id="ARBA00023242"/>
    </source>
</evidence>
<feature type="region of interest" description="Disordered" evidence="6">
    <location>
        <begin position="198"/>
        <end position="218"/>
    </location>
</feature>
<feature type="compositionally biased region" description="Polar residues" evidence="6">
    <location>
        <begin position="242"/>
        <end position="252"/>
    </location>
</feature>
<protein>
    <submittedName>
        <fullName evidence="8">Uncharacterized protein</fullName>
    </submittedName>
</protein>
<keyword evidence="7" id="KW-0472">Membrane</keyword>
<keyword evidence="7" id="KW-0812">Transmembrane</keyword>
<dbReference type="PANTHER" id="PTHR45793:SF5">
    <property type="entry name" value="HOMEOTIC PROTEIN OCELLILESS"/>
    <property type="match status" value="1"/>
</dbReference>
<feature type="transmembrane region" description="Helical" evidence="7">
    <location>
        <begin position="66"/>
        <end position="89"/>
    </location>
</feature>